<gene>
    <name evidence="8" type="ORF">ACFQDH_02840</name>
</gene>
<dbReference type="GO" id="GO:0016787">
    <property type="term" value="F:hydrolase activity"/>
    <property type="evidence" value="ECO:0007669"/>
    <property type="project" value="UniProtKB-KW"/>
</dbReference>
<evidence type="ECO:0000259" key="7">
    <source>
        <dbReference type="PROSITE" id="PS51462"/>
    </source>
</evidence>
<dbReference type="PANTHER" id="PTHR12318:SF0">
    <property type="entry name" value="ACYL-COENZYME A DIPHOSPHATASE NUDT19"/>
    <property type="match status" value="1"/>
</dbReference>
<evidence type="ECO:0000256" key="2">
    <source>
        <dbReference type="ARBA" id="ARBA00001946"/>
    </source>
</evidence>
<dbReference type="InterPro" id="IPR015797">
    <property type="entry name" value="NUDIX_hydrolase-like_dom_sf"/>
</dbReference>
<name>A0ABW2ABS8_9MICO</name>
<comment type="cofactor">
    <cofactor evidence="1">
        <name>Mn(2+)</name>
        <dbReference type="ChEBI" id="CHEBI:29035"/>
    </cofactor>
</comment>
<evidence type="ECO:0000256" key="5">
    <source>
        <dbReference type="ARBA" id="ARBA00022842"/>
    </source>
</evidence>
<dbReference type="PROSITE" id="PS51462">
    <property type="entry name" value="NUDIX"/>
    <property type="match status" value="1"/>
</dbReference>
<dbReference type="InterPro" id="IPR039121">
    <property type="entry name" value="NUDT19"/>
</dbReference>
<evidence type="ECO:0000256" key="1">
    <source>
        <dbReference type="ARBA" id="ARBA00001936"/>
    </source>
</evidence>
<dbReference type="Gene3D" id="3.90.79.10">
    <property type="entry name" value="Nucleoside Triphosphate Pyrophosphohydrolase"/>
    <property type="match status" value="1"/>
</dbReference>
<dbReference type="SUPFAM" id="SSF55811">
    <property type="entry name" value="Nudix"/>
    <property type="match status" value="1"/>
</dbReference>
<evidence type="ECO:0000256" key="6">
    <source>
        <dbReference type="ARBA" id="ARBA00023211"/>
    </source>
</evidence>
<feature type="domain" description="Nudix hydrolase" evidence="7">
    <location>
        <begin position="32"/>
        <end position="236"/>
    </location>
</feature>
<keyword evidence="9" id="KW-1185">Reference proteome</keyword>
<accession>A0ABW2ABS8</accession>
<dbReference type="CDD" id="cd18870">
    <property type="entry name" value="NUDIX_AcylCoAdiphos_Nudt19"/>
    <property type="match status" value="1"/>
</dbReference>
<dbReference type="PANTHER" id="PTHR12318">
    <property type="entry name" value="TESTOSTERONE-REGULATED PROTEIN RP2"/>
    <property type="match status" value="1"/>
</dbReference>
<organism evidence="8 9">
    <name type="scientific">Flexivirga alba</name>
    <dbReference type="NCBI Taxonomy" id="702742"/>
    <lineage>
        <taxon>Bacteria</taxon>
        <taxon>Bacillati</taxon>
        <taxon>Actinomycetota</taxon>
        <taxon>Actinomycetes</taxon>
        <taxon>Micrococcales</taxon>
        <taxon>Dermacoccaceae</taxon>
        <taxon>Flexivirga</taxon>
    </lineage>
</organism>
<evidence type="ECO:0000313" key="8">
    <source>
        <dbReference type="EMBL" id="MFC6704236.1"/>
    </source>
</evidence>
<keyword evidence="6" id="KW-0464">Manganese</keyword>
<keyword evidence="5" id="KW-0460">Magnesium</keyword>
<evidence type="ECO:0000256" key="4">
    <source>
        <dbReference type="ARBA" id="ARBA00022801"/>
    </source>
</evidence>
<protein>
    <submittedName>
        <fullName evidence="8">NUDIX hydrolase</fullName>
    </submittedName>
</protein>
<reference evidence="9" key="1">
    <citation type="journal article" date="2019" name="Int. J. Syst. Evol. Microbiol.">
        <title>The Global Catalogue of Microorganisms (GCM) 10K type strain sequencing project: providing services to taxonomists for standard genome sequencing and annotation.</title>
        <authorList>
            <consortium name="The Broad Institute Genomics Platform"/>
            <consortium name="The Broad Institute Genome Sequencing Center for Infectious Disease"/>
            <person name="Wu L."/>
            <person name="Ma J."/>
        </authorList>
    </citation>
    <scope>NUCLEOTIDE SEQUENCE [LARGE SCALE GENOMIC DNA]</scope>
    <source>
        <strain evidence="9">CCUG 58127</strain>
    </source>
</reference>
<keyword evidence="3" id="KW-0479">Metal-binding</keyword>
<proteinExistence type="predicted"/>
<dbReference type="Proteomes" id="UP001596298">
    <property type="component" value="Unassembled WGS sequence"/>
</dbReference>
<sequence>MASTHDLEVPPTLREHALGWLATPASEREIAPARLASTVLLLRESDSGTEVFMQRRASSMKFAPSMWVFPGGGVDPRDEAPGVPWAGPSPADWGRLLAIPEATAQAVVIAAVREVFEECGVLLAGRSADDEVLDVTADEWQADRAAVLDRSLPFGELLERRGLLLRSDLLALQDHWITPEMEPRRYDTWFFSARLPDRQVADDRTSEAAEAVWRLPTDVLDEARAGTARVLPPTLVQLRRVASWPDLNPATTSREGLHAVMPVPVEDGERLLLRAHLND</sequence>
<keyword evidence="4 8" id="KW-0378">Hydrolase</keyword>
<dbReference type="InterPro" id="IPR000086">
    <property type="entry name" value="NUDIX_hydrolase_dom"/>
</dbReference>
<evidence type="ECO:0000313" key="9">
    <source>
        <dbReference type="Proteomes" id="UP001596298"/>
    </source>
</evidence>
<comment type="caution">
    <text evidence="8">The sequence shown here is derived from an EMBL/GenBank/DDBJ whole genome shotgun (WGS) entry which is preliminary data.</text>
</comment>
<evidence type="ECO:0000256" key="3">
    <source>
        <dbReference type="ARBA" id="ARBA00022723"/>
    </source>
</evidence>
<comment type="cofactor">
    <cofactor evidence="2">
        <name>Mg(2+)</name>
        <dbReference type="ChEBI" id="CHEBI:18420"/>
    </cofactor>
</comment>
<dbReference type="RefSeq" id="WP_382398277.1">
    <property type="nucleotide sequence ID" value="NZ_JBHSWH010000001.1"/>
</dbReference>
<dbReference type="EMBL" id="JBHSWH010000001">
    <property type="protein sequence ID" value="MFC6704236.1"/>
    <property type="molecule type" value="Genomic_DNA"/>
</dbReference>